<reference evidence="1" key="1">
    <citation type="submission" date="2021-01" db="EMBL/GenBank/DDBJ databases">
        <authorList>
            <person name="Shang Y."/>
        </authorList>
    </citation>
    <scope>NUCLEOTIDE SEQUENCE</scope>
</reference>
<sequence length="60" mass="6775">MRVLAVFLLFLVCFGKLTLDVIQEDAVQYREQMACVKDKISSGIPRSAIRLTNNSCEVIK</sequence>
<dbReference type="RefSeq" id="YP_010115057.1">
    <property type="nucleotide sequence ID" value="NC_055921.1"/>
</dbReference>
<dbReference type="GeneID" id="65133661"/>
<dbReference type="Proteomes" id="UP000662760">
    <property type="component" value="Segment"/>
</dbReference>
<keyword evidence="2" id="KW-1185">Reference proteome</keyword>
<organism evidence="1 2">
    <name type="scientific">Salmonella phage vB_SalP_TR2</name>
    <dbReference type="NCBI Taxonomy" id="2812854"/>
    <lineage>
        <taxon>Viruses</taxon>
        <taxon>Duplodnaviria</taxon>
        <taxon>Heunggongvirae</taxon>
        <taxon>Uroviricota</taxon>
        <taxon>Caudoviricetes</taxon>
        <taxon>Schitoviridae</taxon>
        <taxon>Triduovirus</taxon>
        <taxon>Triduovirus Tr2</taxon>
    </lineage>
</organism>
<dbReference type="EMBL" id="MW544066">
    <property type="protein sequence ID" value="QSJ04023.1"/>
    <property type="molecule type" value="Genomic_DNA"/>
</dbReference>
<proteinExistence type="predicted"/>
<dbReference type="KEGG" id="vg:65133661"/>
<evidence type="ECO:0000313" key="2">
    <source>
        <dbReference type="Proteomes" id="UP000662760"/>
    </source>
</evidence>
<evidence type="ECO:0000313" key="1">
    <source>
        <dbReference type="EMBL" id="QSJ04023.1"/>
    </source>
</evidence>
<accession>A0A898KAP3</accession>
<protein>
    <submittedName>
        <fullName evidence="1">Uncharacterized protein</fullName>
    </submittedName>
</protein>
<name>A0A898KAP3_9CAUD</name>